<keyword evidence="3" id="KW-1185">Reference proteome</keyword>
<reference evidence="2" key="3">
    <citation type="submission" date="2015-04" db="UniProtKB">
        <authorList>
            <consortium name="EnsemblPlants"/>
        </authorList>
    </citation>
    <scope>IDENTIFICATION</scope>
    <source>
        <strain evidence="2">cv. Jemalong A17</strain>
    </source>
</reference>
<dbReference type="Proteomes" id="UP000002051">
    <property type="component" value="Chromosome 4"/>
</dbReference>
<evidence type="ECO:0000313" key="1">
    <source>
        <dbReference type="EMBL" id="AES92330.1"/>
    </source>
</evidence>
<dbReference type="EMBL" id="CM001220">
    <property type="protein sequence ID" value="AES92330.1"/>
    <property type="molecule type" value="Genomic_DNA"/>
</dbReference>
<evidence type="ECO:0000313" key="2">
    <source>
        <dbReference type="EnsemblPlants" id="AES92330"/>
    </source>
</evidence>
<evidence type="ECO:0000313" key="3">
    <source>
        <dbReference type="Proteomes" id="UP000002051"/>
    </source>
</evidence>
<dbReference type="PaxDb" id="3880-AES92330"/>
<dbReference type="AlphaFoldDB" id="G7JVH1"/>
<protein>
    <submittedName>
        <fullName evidence="1 2">Uncharacterized protein</fullName>
    </submittedName>
</protein>
<dbReference type="EnsemblPlants" id="AES92330">
    <property type="protein sequence ID" value="AES92330"/>
    <property type="gene ID" value="MTR_4g128280"/>
</dbReference>
<organism evidence="1 3">
    <name type="scientific">Medicago truncatula</name>
    <name type="common">Barrel medic</name>
    <name type="synonym">Medicago tribuloides</name>
    <dbReference type="NCBI Taxonomy" id="3880"/>
    <lineage>
        <taxon>Eukaryota</taxon>
        <taxon>Viridiplantae</taxon>
        <taxon>Streptophyta</taxon>
        <taxon>Embryophyta</taxon>
        <taxon>Tracheophyta</taxon>
        <taxon>Spermatophyta</taxon>
        <taxon>Magnoliopsida</taxon>
        <taxon>eudicotyledons</taxon>
        <taxon>Gunneridae</taxon>
        <taxon>Pentapetalae</taxon>
        <taxon>rosids</taxon>
        <taxon>fabids</taxon>
        <taxon>Fabales</taxon>
        <taxon>Fabaceae</taxon>
        <taxon>Papilionoideae</taxon>
        <taxon>50 kb inversion clade</taxon>
        <taxon>NPAAA clade</taxon>
        <taxon>Hologalegina</taxon>
        <taxon>IRL clade</taxon>
        <taxon>Trifolieae</taxon>
        <taxon>Medicago</taxon>
    </lineage>
</organism>
<sequence length="73" mass="8551">MDSNIMESFLQSVPSIVWFAVREERKVQFMWDPWVKRFPSSNNKEHSDAVISACCKRLSLVLYTGLSRRELVT</sequence>
<name>G7JVH1_MEDTR</name>
<dbReference type="HOGENOM" id="CLU_2708556_0_0_1"/>
<accession>G7JVH1</accession>
<reference evidence="1 3" key="2">
    <citation type="journal article" date="2014" name="BMC Genomics">
        <title>An improved genome release (version Mt4.0) for the model legume Medicago truncatula.</title>
        <authorList>
            <person name="Tang H."/>
            <person name="Krishnakumar V."/>
            <person name="Bidwell S."/>
            <person name="Rosen B."/>
            <person name="Chan A."/>
            <person name="Zhou S."/>
            <person name="Gentzbittel L."/>
            <person name="Childs K.L."/>
            <person name="Yandell M."/>
            <person name="Gundlach H."/>
            <person name="Mayer K.F."/>
            <person name="Schwartz D.C."/>
            <person name="Town C.D."/>
        </authorList>
    </citation>
    <scope>GENOME REANNOTATION</scope>
    <source>
        <strain evidence="2 3">cv. Jemalong A17</strain>
    </source>
</reference>
<reference evidence="1 3" key="1">
    <citation type="journal article" date="2011" name="Nature">
        <title>The Medicago genome provides insight into the evolution of rhizobial symbioses.</title>
        <authorList>
            <person name="Young N.D."/>
            <person name="Debelle F."/>
            <person name="Oldroyd G.E."/>
            <person name="Geurts R."/>
            <person name="Cannon S.B."/>
            <person name="Udvardi M.K."/>
            <person name="Benedito V.A."/>
            <person name="Mayer K.F."/>
            <person name="Gouzy J."/>
            <person name="Schoof H."/>
            <person name="Van de Peer Y."/>
            <person name="Proost S."/>
            <person name="Cook D.R."/>
            <person name="Meyers B.C."/>
            <person name="Spannagl M."/>
            <person name="Cheung F."/>
            <person name="De Mita S."/>
            <person name="Krishnakumar V."/>
            <person name="Gundlach H."/>
            <person name="Zhou S."/>
            <person name="Mudge J."/>
            <person name="Bharti A.K."/>
            <person name="Murray J.D."/>
            <person name="Naoumkina M.A."/>
            <person name="Rosen B."/>
            <person name="Silverstein K.A."/>
            <person name="Tang H."/>
            <person name="Rombauts S."/>
            <person name="Zhao P.X."/>
            <person name="Zhou P."/>
            <person name="Barbe V."/>
            <person name="Bardou P."/>
            <person name="Bechner M."/>
            <person name="Bellec A."/>
            <person name="Berger A."/>
            <person name="Berges H."/>
            <person name="Bidwell S."/>
            <person name="Bisseling T."/>
            <person name="Choisne N."/>
            <person name="Couloux A."/>
            <person name="Denny R."/>
            <person name="Deshpande S."/>
            <person name="Dai X."/>
            <person name="Doyle J.J."/>
            <person name="Dudez A.M."/>
            <person name="Farmer A.D."/>
            <person name="Fouteau S."/>
            <person name="Franken C."/>
            <person name="Gibelin C."/>
            <person name="Gish J."/>
            <person name="Goldstein S."/>
            <person name="Gonzalez A.J."/>
            <person name="Green P.J."/>
            <person name="Hallab A."/>
            <person name="Hartog M."/>
            <person name="Hua A."/>
            <person name="Humphray S.J."/>
            <person name="Jeong D.H."/>
            <person name="Jing Y."/>
            <person name="Jocker A."/>
            <person name="Kenton S.M."/>
            <person name="Kim D.J."/>
            <person name="Klee K."/>
            <person name="Lai H."/>
            <person name="Lang C."/>
            <person name="Lin S."/>
            <person name="Macmil S.L."/>
            <person name="Magdelenat G."/>
            <person name="Matthews L."/>
            <person name="McCorrison J."/>
            <person name="Monaghan E.L."/>
            <person name="Mun J.H."/>
            <person name="Najar F.Z."/>
            <person name="Nicholson C."/>
            <person name="Noirot C."/>
            <person name="O'Bleness M."/>
            <person name="Paule C.R."/>
            <person name="Poulain J."/>
            <person name="Prion F."/>
            <person name="Qin B."/>
            <person name="Qu C."/>
            <person name="Retzel E.F."/>
            <person name="Riddle C."/>
            <person name="Sallet E."/>
            <person name="Samain S."/>
            <person name="Samson N."/>
            <person name="Sanders I."/>
            <person name="Saurat O."/>
            <person name="Scarpelli C."/>
            <person name="Schiex T."/>
            <person name="Segurens B."/>
            <person name="Severin A.J."/>
            <person name="Sherrier D.J."/>
            <person name="Shi R."/>
            <person name="Sims S."/>
            <person name="Singer S.R."/>
            <person name="Sinharoy S."/>
            <person name="Sterck L."/>
            <person name="Viollet A."/>
            <person name="Wang B.B."/>
            <person name="Wang K."/>
            <person name="Wang M."/>
            <person name="Wang X."/>
            <person name="Warfsmann J."/>
            <person name="Weissenbach J."/>
            <person name="White D.D."/>
            <person name="White J.D."/>
            <person name="Wiley G.B."/>
            <person name="Wincker P."/>
            <person name="Xing Y."/>
            <person name="Yang L."/>
            <person name="Yao Z."/>
            <person name="Ying F."/>
            <person name="Zhai J."/>
            <person name="Zhou L."/>
            <person name="Zuber A."/>
            <person name="Denarie J."/>
            <person name="Dixon R.A."/>
            <person name="May G.D."/>
            <person name="Schwartz D.C."/>
            <person name="Rogers J."/>
            <person name="Quetier F."/>
            <person name="Town C.D."/>
            <person name="Roe B.A."/>
        </authorList>
    </citation>
    <scope>NUCLEOTIDE SEQUENCE [LARGE SCALE GENOMIC DNA]</scope>
    <source>
        <strain evidence="1">A17</strain>
        <strain evidence="2 3">cv. Jemalong A17</strain>
    </source>
</reference>
<proteinExistence type="predicted"/>
<gene>
    <name evidence="1" type="ordered locus">MTR_4g128280</name>
</gene>